<sequence>MNQIDLVLFFRTEQIHEKILVEKALAEAAINFELGAPGSMTTNAIFQERGPWDFYTNSDQLYDAQKLVQMLPVDNLVISPQDSLKTTNIQKSWAWFVILISAALLAVVIYYAANL</sequence>
<proteinExistence type="predicted"/>
<feature type="transmembrane region" description="Helical" evidence="1">
    <location>
        <begin position="93"/>
        <end position="113"/>
    </location>
</feature>
<dbReference type="Proteomes" id="UP001144352">
    <property type="component" value="Unassembled WGS sequence"/>
</dbReference>
<evidence type="ECO:0000256" key="1">
    <source>
        <dbReference type="SAM" id="Phobius"/>
    </source>
</evidence>
<organism evidence="2 3">
    <name type="scientific">Geobacter hydrogenophilus</name>
    <dbReference type="NCBI Taxonomy" id="40983"/>
    <lineage>
        <taxon>Bacteria</taxon>
        <taxon>Pseudomonadati</taxon>
        <taxon>Thermodesulfobacteriota</taxon>
        <taxon>Desulfuromonadia</taxon>
        <taxon>Geobacterales</taxon>
        <taxon>Geobacteraceae</taxon>
        <taxon>Geobacter</taxon>
    </lineage>
</organism>
<evidence type="ECO:0000313" key="2">
    <source>
        <dbReference type="EMBL" id="GLI37501.1"/>
    </source>
</evidence>
<comment type="caution">
    <text evidence="2">The sequence shown here is derived from an EMBL/GenBank/DDBJ whole genome shotgun (WGS) entry which is preliminary data.</text>
</comment>
<accession>A0A9W6LCJ3</accession>
<protein>
    <submittedName>
        <fullName evidence="2">Uncharacterized protein</fullName>
    </submittedName>
</protein>
<dbReference type="AlphaFoldDB" id="A0A9W6LCJ3"/>
<dbReference type="EMBL" id="BSDS01000001">
    <property type="protein sequence ID" value="GLI37501.1"/>
    <property type="molecule type" value="Genomic_DNA"/>
</dbReference>
<dbReference type="RefSeq" id="WP_214185979.1">
    <property type="nucleotide sequence ID" value="NZ_BSDS01000001.1"/>
</dbReference>
<name>A0A9W6LCJ3_9BACT</name>
<keyword evidence="1" id="KW-0812">Transmembrane</keyword>
<reference evidence="2" key="1">
    <citation type="submission" date="2022-12" db="EMBL/GenBank/DDBJ databases">
        <title>Reference genome sequencing for broad-spectrum identification of bacterial and archaeal isolates by mass spectrometry.</title>
        <authorList>
            <person name="Sekiguchi Y."/>
            <person name="Tourlousse D.M."/>
        </authorList>
    </citation>
    <scope>NUCLEOTIDE SEQUENCE</scope>
    <source>
        <strain evidence="2">H2</strain>
    </source>
</reference>
<keyword evidence="3" id="KW-1185">Reference proteome</keyword>
<gene>
    <name evidence="2" type="ORF">GHYDROH2_10020</name>
</gene>
<evidence type="ECO:0000313" key="3">
    <source>
        <dbReference type="Proteomes" id="UP001144352"/>
    </source>
</evidence>
<keyword evidence="1" id="KW-1133">Transmembrane helix</keyword>
<keyword evidence="1" id="KW-0472">Membrane</keyword>